<evidence type="ECO:0000256" key="7">
    <source>
        <dbReference type="ARBA" id="ARBA00023004"/>
    </source>
</evidence>
<evidence type="ECO:0000256" key="3">
    <source>
        <dbReference type="ARBA" id="ARBA00022630"/>
    </source>
</evidence>
<dbReference type="STRING" id="112903.SAMN04490178_101300"/>
<evidence type="ECO:0000256" key="8">
    <source>
        <dbReference type="ARBA" id="ARBA00023014"/>
    </source>
</evidence>
<dbReference type="InterPro" id="IPR036188">
    <property type="entry name" value="FAD/NAD-bd_sf"/>
</dbReference>
<dbReference type="GO" id="GO:0046872">
    <property type="term" value="F:metal ion binding"/>
    <property type="evidence" value="ECO:0007669"/>
    <property type="project" value="UniProtKB-KW"/>
</dbReference>
<gene>
    <name evidence="10" type="ORF">SAMN04490178_101300</name>
</gene>
<keyword evidence="4" id="KW-0479">Metal-binding</keyword>
<keyword evidence="6" id="KW-0560">Oxidoreductase</keyword>
<dbReference type="InterPro" id="IPR039650">
    <property type="entry name" value="HdrA-like"/>
</dbReference>
<dbReference type="InterPro" id="IPR040131">
    <property type="entry name" value="MnmG_N"/>
</dbReference>
<evidence type="ECO:0000313" key="11">
    <source>
        <dbReference type="Proteomes" id="UP000198847"/>
    </source>
</evidence>
<dbReference type="SUPFAM" id="SSF51905">
    <property type="entry name" value="FAD/NAD(P)-binding domain"/>
    <property type="match status" value="1"/>
</dbReference>
<evidence type="ECO:0000256" key="5">
    <source>
        <dbReference type="ARBA" id="ARBA00022827"/>
    </source>
</evidence>
<keyword evidence="8" id="KW-0411">Iron-sulfur</keyword>
<proteinExistence type="predicted"/>
<dbReference type="EMBL" id="FODY01000001">
    <property type="protein sequence ID" value="SEO35593.1"/>
    <property type="molecule type" value="Genomic_DNA"/>
</dbReference>
<dbReference type="OrthoDB" id="2181at2"/>
<protein>
    <submittedName>
        <fullName evidence="10">Glucose inhibited division protein A</fullName>
    </submittedName>
</protein>
<dbReference type="Proteomes" id="UP000198847">
    <property type="component" value="Unassembled WGS sequence"/>
</dbReference>
<dbReference type="Gene3D" id="3.50.50.60">
    <property type="entry name" value="FAD/NAD(P)-binding domain"/>
    <property type="match status" value="1"/>
</dbReference>
<dbReference type="PANTHER" id="PTHR43498:SF1">
    <property type="entry name" value="COB--COM HETERODISULFIDE REDUCTASE IRON-SULFUR SUBUNIT A"/>
    <property type="match status" value="1"/>
</dbReference>
<reference evidence="10 11" key="1">
    <citation type="submission" date="2016-10" db="EMBL/GenBank/DDBJ databases">
        <authorList>
            <person name="de Groot N.N."/>
        </authorList>
    </citation>
    <scope>NUCLEOTIDE SEQUENCE [LARGE SCALE GENOMIC DNA]</scope>
    <source>
        <strain evidence="10 11">DSM 13305</strain>
    </source>
</reference>
<evidence type="ECO:0000259" key="9">
    <source>
        <dbReference type="Pfam" id="PF01134"/>
    </source>
</evidence>
<dbReference type="RefSeq" id="WP_091743612.1">
    <property type="nucleotide sequence ID" value="NZ_FODY01000001.1"/>
</dbReference>
<feature type="domain" description="MnmG N-terminal" evidence="9">
    <location>
        <begin position="275"/>
        <end position="350"/>
    </location>
</feature>
<evidence type="ECO:0000256" key="2">
    <source>
        <dbReference type="ARBA" id="ARBA00022485"/>
    </source>
</evidence>
<evidence type="ECO:0000256" key="6">
    <source>
        <dbReference type="ARBA" id="ARBA00023002"/>
    </source>
</evidence>
<dbReference type="GO" id="GO:0051539">
    <property type="term" value="F:4 iron, 4 sulfur cluster binding"/>
    <property type="evidence" value="ECO:0007669"/>
    <property type="project" value="UniProtKB-KW"/>
</dbReference>
<keyword evidence="5" id="KW-0274">FAD</keyword>
<name>A0A1H8P1W1_9FIRM</name>
<sequence>MIKVIVAGGGWAGCAAALSAAKAGAQVLLIERTDLLLGTGLVGGICRNNGRYTAAEEAIAMGGGDFFVAMDANSRHRGISFPGHSHASLYDVTTMEPLVKKILQNYGVELRMMNRVVDVQKYGKKIQAVMLHSGEVTKGDAFVDTTGTAGSMGNCLKYGNGCAMCVLRCPSFGPRVSLAAKADVKEIMGQRADGSYGAMSGSCKLNKDSLSEEIRGKLDTDGVAIVPIPEKLRKKNSLTKKACSQYALPAFAENLVLLDTGHAKLMTSYFPLEDLRAIPGFESVRFEDPYAGGMGNSMRYLGIAPCDDSLKVEGVDNLFCAGEKSTILVGHTEAVLTGLLAGHNAVRYCLDMRYLTYPRSLAAGDFIAFSHEQMLSEEGKKVRYTFSGGVYFARMQELELYSINRAEISERIASAGLTDIFNGCLV</sequence>
<keyword evidence="7" id="KW-0408">Iron</keyword>
<comment type="cofactor">
    <cofactor evidence="1">
        <name>FAD</name>
        <dbReference type="ChEBI" id="CHEBI:57692"/>
    </cofactor>
</comment>
<dbReference type="AlphaFoldDB" id="A0A1H8P1W1"/>
<dbReference type="Pfam" id="PF01134">
    <property type="entry name" value="GIDA"/>
    <property type="match status" value="2"/>
</dbReference>
<accession>A0A1H8P1W1</accession>
<evidence type="ECO:0000256" key="4">
    <source>
        <dbReference type="ARBA" id="ARBA00022723"/>
    </source>
</evidence>
<keyword evidence="2" id="KW-0004">4Fe-4S</keyword>
<organism evidence="10 11">
    <name type="scientific">Propionispora vibrioides</name>
    <dbReference type="NCBI Taxonomy" id="112903"/>
    <lineage>
        <taxon>Bacteria</taxon>
        <taxon>Bacillati</taxon>
        <taxon>Bacillota</taxon>
        <taxon>Negativicutes</taxon>
        <taxon>Selenomonadales</taxon>
        <taxon>Sporomusaceae</taxon>
        <taxon>Propionispora</taxon>
    </lineage>
</organism>
<evidence type="ECO:0000256" key="1">
    <source>
        <dbReference type="ARBA" id="ARBA00001974"/>
    </source>
</evidence>
<keyword evidence="3" id="KW-0285">Flavoprotein</keyword>
<dbReference type="GO" id="GO:0016491">
    <property type="term" value="F:oxidoreductase activity"/>
    <property type="evidence" value="ECO:0007669"/>
    <property type="project" value="UniProtKB-KW"/>
</dbReference>
<dbReference type="PANTHER" id="PTHR43498">
    <property type="entry name" value="FERREDOXIN:COB-COM HETERODISULFIDE REDUCTASE SUBUNIT A"/>
    <property type="match status" value="1"/>
</dbReference>
<feature type="domain" description="MnmG N-terminal" evidence="9">
    <location>
        <begin position="3"/>
        <end position="216"/>
    </location>
</feature>
<evidence type="ECO:0000313" key="10">
    <source>
        <dbReference type="EMBL" id="SEO35593.1"/>
    </source>
</evidence>
<keyword evidence="11" id="KW-1185">Reference proteome</keyword>